<dbReference type="InterPro" id="IPR046447">
    <property type="entry name" value="DENR_C"/>
</dbReference>
<dbReference type="InterPro" id="IPR001950">
    <property type="entry name" value="SUI1"/>
</dbReference>
<evidence type="ECO:0000313" key="4">
    <source>
        <dbReference type="Proteomes" id="UP001295423"/>
    </source>
</evidence>
<organism evidence="3 4">
    <name type="scientific">Cylindrotheca closterium</name>
    <dbReference type="NCBI Taxonomy" id="2856"/>
    <lineage>
        <taxon>Eukaryota</taxon>
        <taxon>Sar</taxon>
        <taxon>Stramenopiles</taxon>
        <taxon>Ochrophyta</taxon>
        <taxon>Bacillariophyta</taxon>
        <taxon>Bacillariophyceae</taxon>
        <taxon>Bacillariophycidae</taxon>
        <taxon>Bacillariales</taxon>
        <taxon>Bacillariaceae</taxon>
        <taxon>Cylindrotheca</taxon>
    </lineage>
</organism>
<keyword evidence="4" id="KW-1185">Reference proteome</keyword>
<proteinExistence type="inferred from homology"/>
<comment type="similarity">
    <text evidence="1">Belongs to the DENR family.</text>
</comment>
<dbReference type="SUPFAM" id="SSF55159">
    <property type="entry name" value="eIF1-like"/>
    <property type="match status" value="1"/>
</dbReference>
<evidence type="ECO:0000256" key="1">
    <source>
        <dbReference type="ARBA" id="ARBA00007514"/>
    </source>
</evidence>
<name>A0AAD2CSP4_9STRA</name>
<feature type="domain" description="SUI1" evidence="2">
    <location>
        <begin position="168"/>
        <end position="239"/>
    </location>
</feature>
<dbReference type="GO" id="GO:0002188">
    <property type="term" value="P:translation reinitiation"/>
    <property type="evidence" value="ECO:0007669"/>
    <property type="project" value="TreeGrafter"/>
</dbReference>
<evidence type="ECO:0000259" key="2">
    <source>
        <dbReference type="PROSITE" id="PS50296"/>
    </source>
</evidence>
<dbReference type="GO" id="GO:0003743">
    <property type="term" value="F:translation initiation factor activity"/>
    <property type="evidence" value="ECO:0007669"/>
    <property type="project" value="InterPro"/>
</dbReference>
<gene>
    <name evidence="3" type="ORF">CYCCA115_LOCUS6838</name>
</gene>
<dbReference type="PANTHER" id="PTHR12789:SF0">
    <property type="entry name" value="DENSITY-REGULATED PROTEIN"/>
    <property type="match status" value="1"/>
</dbReference>
<dbReference type="Gene3D" id="3.30.780.10">
    <property type="entry name" value="SUI1-like domain"/>
    <property type="match status" value="1"/>
</dbReference>
<dbReference type="GO" id="GO:0001731">
    <property type="term" value="P:formation of translation preinitiation complex"/>
    <property type="evidence" value="ECO:0007669"/>
    <property type="project" value="TreeGrafter"/>
</dbReference>
<sequence length="258" mass="28844">MAEFDDILKPVNVVYCGKCSMPLEFCEYGPDFETHCVPWMKKNHPDVLKQILKDIKGVDDSVEKEGEAEGPSKPAEPWTAEERLTAFYEMYQPDKLADIPNLLTKYAGKEDKLFIALTKKYGPEPEDPYYAESDEEGDLDEDMENLNISGKNKRGAKAKVAKQVETRVVIQKTVRNKKKATTIIVGMDTVPGIKLKDVSKTFSKRFAGSSSVKDGPKGKEIIIQGDHMEDVAEMIVSKFKVAGSSVFLDMNGDFLPYS</sequence>
<dbReference type="CDD" id="cd11607">
    <property type="entry name" value="DENR_C"/>
    <property type="match status" value="1"/>
</dbReference>
<dbReference type="Proteomes" id="UP001295423">
    <property type="component" value="Unassembled WGS sequence"/>
</dbReference>
<dbReference type="GO" id="GO:0003729">
    <property type="term" value="F:mRNA binding"/>
    <property type="evidence" value="ECO:0007669"/>
    <property type="project" value="TreeGrafter"/>
</dbReference>
<dbReference type="Pfam" id="PF21023">
    <property type="entry name" value="DENR_N"/>
    <property type="match status" value="1"/>
</dbReference>
<dbReference type="Pfam" id="PF01253">
    <property type="entry name" value="SUI1"/>
    <property type="match status" value="1"/>
</dbReference>
<dbReference type="InterPro" id="IPR050318">
    <property type="entry name" value="DENR/SUI1_TIF"/>
</dbReference>
<evidence type="ECO:0000313" key="3">
    <source>
        <dbReference type="EMBL" id="CAJ1940034.1"/>
    </source>
</evidence>
<accession>A0AAD2CSP4</accession>
<protein>
    <recommendedName>
        <fullName evidence="2">SUI1 domain-containing protein</fullName>
    </recommendedName>
</protein>
<dbReference type="PANTHER" id="PTHR12789">
    <property type="entry name" value="DENSITY-REGULATED PROTEIN HOMOLOG"/>
    <property type="match status" value="1"/>
</dbReference>
<dbReference type="EMBL" id="CAKOGP040000890">
    <property type="protein sequence ID" value="CAJ1940034.1"/>
    <property type="molecule type" value="Genomic_DNA"/>
</dbReference>
<dbReference type="PROSITE" id="PS50296">
    <property type="entry name" value="SUI1"/>
    <property type="match status" value="1"/>
</dbReference>
<dbReference type="AlphaFoldDB" id="A0AAD2CSP4"/>
<comment type="caution">
    <text evidence="3">The sequence shown here is derived from an EMBL/GenBank/DDBJ whole genome shotgun (WGS) entry which is preliminary data.</text>
</comment>
<dbReference type="InterPro" id="IPR048517">
    <property type="entry name" value="DENR_N"/>
</dbReference>
<dbReference type="InterPro" id="IPR036877">
    <property type="entry name" value="SUI1_dom_sf"/>
</dbReference>
<reference evidence="3" key="1">
    <citation type="submission" date="2023-08" db="EMBL/GenBank/DDBJ databases">
        <authorList>
            <person name="Audoor S."/>
            <person name="Bilcke G."/>
        </authorList>
    </citation>
    <scope>NUCLEOTIDE SEQUENCE</scope>
</reference>